<name>A5GDS3_GEOUR</name>
<dbReference type="InterPro" id="IPR029787">
    <property type="entry name" value="Nucleotide_cyclase"/>
</dbReference>
<sequence>MAAVTSAHILYMEDDAGLARLLQKSLQRLGHSVDIADNGEAGLAMVAKGRYDLVLVDYNMPVCGGMDVLRFMTAKRGLPPVIMVTGNGNERVAVEALKLGATDYIVKDVDMGYLELLPIIIGQVLEKEQLIREREQMFLAVQESEERYRKLVELSPDGIAIHQEGRFVFVNPTGMEILGVRESEELLGREILEFVHPNFHQAVRERVELLAKSGKELPLTEEKFLRLDGTEVDVEVVTLPFTFNGEPACQAIFRDITERKLAKERLEYMANFDALTALPNRTLFFDRLGQVLFRAKRYQELFALLFLDLDRFKQVNDTFGHDIGDRLLGEVADRLIACLRESDTVARMGGDEFTVILSRIADMQDAESVACKIITTLAAPFCLQGHECTIGASIGISIFPCDSLDPESLLKMADTAMYQAKENGRNTFSFYSDGLQPVAC</sequence>
<dbReference type="InterPro" id="IPR011006">
    <property type="entry name" value="CheY-like_superfamily"/>
</dbReference>
<organism evidence="5 6">
    <name type="scientific">Geotalea uraniireducens (strain Rf4)</name>
    <name type="common">Geobacter uraniireducens</name>
    <dbReference type="NCBI Taxonomy" id="351605"/>
    <lineage>
        <taxon>Bacteria</taxon>
        <taxon>Pseudomonadati</taxon>
        <taxon>Thermodesulfobacteriota</taxon>
        <taxon>Desulfuromonadia</taxon>
        <taxon>Geobacterales</taxon>
        <taxon>Geobacteraceae</taxon>
        <taxon>Geotalea</taxon>
    </lineage>
</organism>
<dbReference type="Proteomes" id="UP000006695">
    <property type="component" value="Chromosome"/>
</dbReference>
<dbReference type="CDD" id="cd01949">
    <property type="entry name" value="GGDEF"/>
    <property type="match status" value="1"/>
</dbReference>
<dbReference type="HOGENOM" id="CLU_000445_11_28_7"/>
<dbReference type="Pfam" id="PF00990">
    <property type="entry name" value="GGDEF"/>
    <property type="match status" value="1"/>
</dbReference>
<dbReference type="PROSITE" id="PS50887">
    <property type="entry name" value="GGDEF"/>
    <property type="match status" value="1"/>
</dbReference>
<accession>A5GDS3</accession>
<dbReference type="NCBIfam" id="TIGR00254">
    <property type="entry name" value="GGDEF"/>
    <property type="match status" value="1"/>
</dbReference>
<reference evidence="5 6" key="1">
    <citation type="submission" date="2007-05" db="EMBL/GenBank/DDBJ databases">
        <title>Complete sequence of Geobacter uraniireducens Rf4.</title>
        <authorList>
            <consortium name="US DOE Joint Genome Institute"/>
            <person name="Copeland A."/>
            <person name="Lucas S."/>
            <person name="Lapidus A."/>
            <person name="Barry K."/>
            <person name="Detter J.C."/>
            <person name="Glavina del Rio T."/>
            <person name="Hammon N."/>
            <person name="Israni S."/>
            <person name="Dalin E."/>
            <person name="Tice H."/>
            <person name="Pitluck S."/>
            <person name="Chertkov O."/>
            <person name="Brettin T."/>
            <person name="Bruce D."/>
            <person name="Han C."/>
            <person name="Schmutz J."/>
            <person name="Larimer F."/>
            <person name="Land M."/>
            <person name="Hauser L."/>
            <person name="Kyrpides N."/>
            <person name="Mikhailova N."/>
            <person name="Shelobolina E."/>
            <person name="Aklujkar M."/>
            <person name="Lovley D."/>
            <person name="Richardson P."/>
        </authorList>
    </citation>
    <scope>NUCLEOTIDE SEQUENCE [LARGE SCALE GENOMIC DNA]</scope>
    <source>
        <strain evidence="6">ATCC BAA-1134 / JCM 13001 / Rf4</strain>
    </source>
</reference>
<proteinExistence type="predicted"/>
<evidence type="ECO:0000259" key="3">
    <source>
        <dbReference type="PROSITE" id="PS50112"/>
    </source>
</evidence>
<dbReference type="AlphaFoldDB" id="A5GDS3"/>
<feature type="domain" description="GGDEF" evidence="4">
    <location>
        <begin position="300"/>
        <end position="433"/>
    </location>
</feature>
<evidence type="ECO:0000259" key="4">
    <source>
        <dbReference type="PROSITE" id="PS50887"/>
    </source>
</evidence>
<dbReference type="InterPro" id="IPR043128">
    <property type="entry name" value="Rev_trsase/Diguanyl_cyclase"/>
</dbReference>
<dbReference type="Pfam" id="PF13426">
    <property type="entry name" value="PAS_9"/>
    <property type="match status" value="1"/>
</dbReference>
<keyword evidence="6" id="KW-1185">Reference proteome</keyword>
<dbReference type="RefSeq" id="WP_011936997.1">
    <property type="nucleotide sequence ID" value="NC_009483.1"/>
</dbReference>
<dbReference type="Gene3D" id="3.30.70.270">
    <property type="match status" value="1"/>
</dbReference>
<keyword evidence="1" id="KW-0597">Phosphoprotein</keyword>
<dbReference type="FunFam" id="3.30.70.270:FF:000001">
    <property type="entry name" value="Diguanylate cyclase domain protein"/>
    <property type="match status" value="1"/>
</dbReference>
<evidence type="ECO:0000256" key="1">
    <source>
        <dbReference type="PROSITE-ProRule" id="PRU00169"/>
    </source>
</evidence>
<protein>
    <submittedName>
        <fullName evidence="5">Response regulator receiver modulated diguanylate cyclase with PAS/PAC sensor</fullName>
    </submittedName>
</protein>
<feature type="modified residue" description="4-aspartylphosphate" evidence="1">
    <location>
        <position position="57"/>
    </location>
</feature>
<dbReference type="PROSITE" id="PS50110">
    <property type="entry name" value="RESPONSE_REGULATORY"/>
    <property type="match status" value="1"/>
</dbReference>
<dbReference type="CDD" id="cd00156">
    <property type="entry name" value="REC"/>
    <property type="match status" value="1"/>
</dbReference>
<dbReference type="InterPro" id="IPR000014">
    <property type="entry name" value="PAS"/>
</dbReference>
<dbReference type="SUPFAM" id="SSF52172">
    <property type="entry name" value="CheY-like"/>
    <property type="match status" value="1"/>
</dbReference>
<dbReference type="GO" id="GO:0000160">
    <property type="term" value="P:phosphorelay signal transduction system"/>
    <property type="evidence" value="ECO:0007669"/>
    <property type="project" value="InterPro"/>
</dbReference>
<dbReference type="KEGG" id="gur:Gura_0050"/>
<dbReference type="PANTHER" id="PTHR44757">
    <property type="entry name" value="DIGUANYLATE CYCLASE DGCP"/>
    <property type="match status" value="1"/>
</dbReference>
<dbReference type="EMBL" id="CP000698">
    <property type="protein sequence ID" value="ABQ24268.1"/>
    <property type="molecule type" value="Genomic_DNA"/>
</dbReference>
<dbReference type="SUPFAM" id="SSF55073">
    <property type="entry name" value="Nucleotide cyclase"/>
    <property type="match status" value="1"/>
</dbReference>
<dbReference type="GO" id="GO:0003824">
    <property type="term" value="F:catalytic activity"/>
    <property type="evidence" value="ECO:0007669"/>
    <property type="project" value="UniProtKB-ARBA"/>
</dbReference>
<dbReference type="InterPro" id="IPR052155">
    <property type="entry name" value="Biofilm_reg_signaling"/>
</dbReference>
<dbReference type="SUPFAM" id="SSF55785">
    <property type="entry name" value="PYP-like sensor domain (PAS domain)"/>
    <property type="match status" value="1"/>
</dbReference>
<gene>
    <name evidence="5" type="ordered locus">Gura_0050</name>
</gene>
<evidence type="ECO:0000259" key="2">
    <source>
        <dbReference type="PROSITE" id="PS50110"/>
    </source>
</evidence>
<evidence type="ECO:0000313" key="5">
    <source>
        <dbReference type="EMBL" id="ABQ24268.1"/>
    </source>
</evidence>
<dbReference type="SMART" id="SM00267">
    <property type="entry name" value="GGDEF"/>
    <property type="match status" value="1"/>
</dbReference>
<dbReference type="CDD" id="cd00130">
    <property type="entry name" value="PAS"/>
    <property type="match status" value="1"/>
</dbReference>
<dbReference type="Gene3D" id="3.40.50.2300">
    <property type="match status" value="1"/>
</dbReference>
<feature type="domain" description="Response regulatory" evidence="2">
    <location>
        <begin position="8"/>
        <end position="122"/>
    </location>
</feature>
<dbReference type="Gene3D" id="3.30.450.20">
    <property type="entry name" value="PAS domain"/>
    <property type="match status" value="1"/>
</dbReference>
<dbReference type="Pfam" id="PF00072">
    <property type="entry name" value="Response_reg"/>
    <property type="match status" value="1"/>
</dbReference>
<evidence type="ECO:0000313" key="6">
    <source>
        <dbReference type="Proteomes" id="UP000006695"/>
    </source>
</evidence>
<dbReference type="PROSITE" id="PS50112">
    <property type="entry name" value="PAS"/>
    <property type="match status" value="1"/>
</dbReference>
<dbReference type="SMART" id="SM00448">
    <property type="entry name" value="REC"/>
    <property type="match status" value="1"/>
</dbReference>
<dbReference type="NCBIfam" id="TIGR00229">
    <property type="entry name" value="sensory_box"/>
    <property type="match status" value="1"/>
</dbReference>
<dbReference type="InterPro" id="IPR000160">
    <property type="entry name" value="GGDEF_dom"/>
</dbReference>
<dbReference type="PANTHER" id="PTHR44757:SF2">
    <property type="entry name" value="BIOFILM ARCHITECTURE MAINTENANCE PROTEIN MBAA"/>
    <property type="match status" value="1"/>
</dbReference>
<dbReference type="InterPro" id="IPR035965">
    <property type="entry name" value="PAS-like_dom_sf"/>
</dbReference>
<dbReference type="SMART" id="SM00091">
    <property type="entry name" value="PAS"/>
    <property type="match status" value="1"/>
</dbReference>
<dbReference type="STRING" id="351605.Gura_0050"/>
<dbReference type="InterPro" id="IPR001789">
    <property type="entry name" value="Sig_transdc_resp-reg_receiver"/>
</dbReference>
<feature type="domain" description="PAS" evidence="3">
    <location>
        <begin position="144"/>
        <end position="214"/>
    </location>
</feature>